<evidence type="ECO:0000256" key="1">
    <source>
        <dbReference type="ARBA" id="ARBA00004141"/>
    </source>
</evidence>
<comment type="subcellular location">
    <subcellularLocation>
        <location evidence="1">Membrane</location>
        <topology evidence="1">Multi-pass membrane protein</topology>
    </subcellularLocation>
</comment>
<dbReference type="GO" id="GO:0016887">
    <property type="term" value="F:ATP hydrolysis activity"/>
    <property type="evidence" value="ECO:0007669"/>
    <property type="project" value="InterPro"/>
</dbReference>
<dbReference type="AlphaFoldDB" id="A0AAV1SH51"/>
<evidence type="ECO:0000313" key="14">
    <source>
        <dbReference type="Proteomes" id="UP001314170"/>
    </source>
</evidence>
<evidence type="ECO:0000256" key="5">
    <source>
        <dbReference type="ARBA" id="ARBA00022692"/>
    </source>
</evidence>
<evidence type="ECO:0000256" key="7">
    <source>
        <dbReference type="ARBA" id="ARBA00022840"/>
    </source>
</evidence>
<keyword evidence="8" id="KW-1133">Transmembrane helix</keyword>
<gene>
    <name evidence="13" type="ORF">DCAF_LOCUS23458</name>
</gene>
<evidence type="ECO:0000259" key="12">
    <source>
        <dbReference type="PROSITE" id="PS50893"/>
    </source>
</evidence>
<keyword evidence="9" id="KW-0472">Membrane</keyword>
<dbReference type="PANTHER" id="PTHR24223">
    <property type="entry name" value="ATP-BINDING CASSETTE SUB-FAMILY C"/>
    <property type="match status" value="1"/>
</dbReference>
<feature type="domain" description="F-box" evidence="11">
    <location>
        <begin position="76"/>
        <end position="126"/>
    </location>
</feature>
<comment type="catalytic activity">
    <reaction evidence="10">
        <text>ATP + H2O + xenobioticSide 1 = ADP + phosphate + xenobioticSide 2.</text>
        <dbReference type="EC" id="7.6.2.2"/>
    </reaction>
</comment>
<dbReference type="Pfam" id="PF00005">
    <property type="entry name" value="ABC_tran"/>
    <property type="match status" value="2"/>
</dbReference>
<keyword evidence="4" id="KW-0813">Transport</keyword>
<sequence>MALGKRCSSMKAKRAGDGALVSGEEEGLGFKFVRSYSFGRKRVLSTKNNVNNEDLLNLDSTFNSPLKRLCSLEPEKSNLESLPQDILIRVLCGVDHDDLKQLFHVSKVIREATLIAKQWHFAYSTPRKSQAFRTPIDLENPSELNEIEAPNAPKHRRSYKSQLNRKSIADVSVALFASPKKGLFVDTEINLYMKREHPEVVIALASGANFSTDVGRLILQKIPWHLGDSISGQMFLDRQLLVWGSEKLGLVGRTGAGKSSMLNALFRIVELERGEITIDGCDIAKFGQTDLRKVLSIIPQSPALFSGNVRFNLDPIREHNDADLWEALEKAHLKDTIRNNSFGLDAEQTVKSICFDGKVFDGGENFCVGQRQQLSLARALLQRSKILVLDEATASVDVRTDALIQKTIGEESIFCTMLIVAHRLNTISDWNMLKQILFSFIVEALAWCSTLIMTGEAAMLNLNLSVSDYYTSQSLLIMVNMKHFVEDIKYVLMGMPAYFPVVNANISLQRLEKLFLAEDGILAPNPPLEPGIPAVSIQNGNFSWDLKQEKPTLSNINLDIQVSSLVAIVGGTGEGKTSLISAMLGELPPMEKASAVIRGTVACVPPQVSFNATASCSLKIHSYCRCGTTYCLGQNMDLHKFWKAIDVIAWQHDLDLGHDLTEIGERGVNISGGQKLRVSMARAVFSNSDTHIFDDPLSALDAQVG</sequence>
<dbReference type="InterPro" id="IPR003439">
    <property type="entry name" value="ABC_transporter-like_ATP-bd"/>
</dbReference>
<evidence type="ECO:0000256" key="4">
    <source>
        <dbReference type="ARBA" id="ARBA00022448"/>
    </source>
</evidence>
<dbReference type="EC" id="7.6.2.2" evidence="3"/>
<dbReference type="SUPFAM" id="SSF52540">
    <property type="entry name" value="P-loop containing nucleoside triphosphate hydrolases"/>
    <property type="match status" value="2"/>
</dbReference>
<dbReference type="Proteomes" id="UP001314170">
    <property type="component" value="Unassembled WGS sequence"/>
</dbReference>
<evidence type="ECO:0000256" key="2">
    <source>
        <dbReference type="ARBA" id="ARBA00009726"/>
    </source>
</evidence>
<dbReference type="InterPro" id="IPR003593">
    <property type="entry name" value="AAA+_ATPase"/>
</dbReference>
<dbReference type="EMBL" id="CAWUPB010001184">
    <property type="protein sequence ID" value="CAK7350714.1"/>
    <property type="molecule type" value="Genomic_DNA"/>
</dbReference>
<keyword evidence="6" id="KW-0547">Nucleotide-binding</keyword>
<accession>A0AAV1SH51</accession>
<evidence type="ECO:0000313" key="13">
    <source>
        <dbReference type="EMBL" id="CAK7350714.1"/>
    </source>
</evidence>
<dbReference type="Gene3D" id="3.40.50.300">
    <property type="entry name" value="P-loop containing nucleotide triphosphate hydrolases"/>
    <property type="match status" value="2"/>
</dbReference>
<evidence type="ECO:0000256" key="3">
    <source>
        <dbReference type="ARBA" id="ARBA00012191"/>
    </source>
</evidence>
<evidence type="ECO:0000256" key="6">
    <source>
        <dbReference type="ARBA" id="ARBA00022741"/>
    </source>
</evidence>
<dbReference type="GO" id="GO:0008559">
    <property type="term" value="F:ABC-type xenobiotic transporter activity"/>
    <property type="evidence" value="ECO:0007669"/>
    <property type="project" value="UniProtKB-EC"/>
</dbReference>
<keyword evidence="5" id="KW-0812">Transmembrane</keyword>
<evidence type="ECO:0000256" key="8">
    <source>
        <dbReference type="ARBA" id="ARBA00022989"/>
    </source>
</evidence>
<comment type="caution">
    <text evidence="13">The sequence shown here is derived from an EMBL/GenBank/DDBJ whole genome shotgun (WGS) entry which is preliminary data.</text>
</comment>
<dbReference type="PANTHER" id="PTHR24223:SF375">
    <property type="entry name" value="ABC TRANSPORTER C FAMILY MEMBER 11-RELATED"/>
    <property type="match status" value="1"/>
</dbReference>
<reference evidence="13 14" key="1">
    <citation type="submission" date="2024-01" db="EMBL/GenBank/DDBJ databases">
        <authorList>
            <person name="Waweru B."/>
        </authorList>
    </citation>
    <scope>NUCLEOTIDE SEQUENCE [LARGE SCALE GENOMIC DNA]</scope>
</reference>
<evidence type="ECO:0000256" key="10">
    <source>
        <dbReference type="ARBA" id="ARBA00034018"/>
    </source>
</evidence>
<feature type="domain" description="ABC transporter" evidence="12">
    <location>
        <begin position="217"/>
        <end position="464"/>
    </location>
</feature>
<dbReference type="PROSITE" id="PS50181">
    <property type="entry name" value="FBOX"/>
    <property type="match status" value="1"/>
</dbReference>
<dbReference type="PROSITE" id="PS50893">
    <property type="entry name" value="ABC_TRANSPORTER_2"/>
    <property type="match status" value="1"/>
</dbReference>
<evidence type="ECO:0000259" key="11">
    <source>
        <dbReference type="PROSITE" id="PS50181"/>
    </source>
</evidence>
<evidence type="ECO:0000256" key="9">
    <source>
        <dbReference type="ARBA" id="ARBA00023136"/>
    </source>
</evidence>
<proteinExistence type="inferred from homology"/>
<dbReference type="FunFam" id="3.40.50.300:FF:000163">
    <property type="entry name" value="Multidrug resistance-associated protein member 4"/>
    <property type="match status" value="1"/>
</dbReference>
<dbReference type="SMART" id="SM00382">
    <property type="entry name" value="AAA"/>
    <property type="match status" value="1"/>
</dbReference>
<dbReference type="InterPro" id="IPR050173">
    <property type="entry name" value="ABC_transporter_C-like"/>
</dbReference>
<name>A0AAV1SH51_9ROSI</name>
<dbReference type="InterPro" id="IPR027417">
    <property type="entry name" value="P-loop_NTPase"/>
</dbReference>
<dbReference type="GO" id="GO:0005524">
    <property type="term" value="F:ATP binding"/>
    <property type="evidence" value="ECO:0007669"/>
    <property type="project" value="UniProtKB-KW"/>
</dbReference>
<keyword evidence="14" id="KW-1185">Reference proteome</keyword>
<organism evidence="13 14">
    <name type="scientific">Dovyalis caffra</name>
    <dbReference type="NCBI Taxonomy" id="77055"/>
    <lineage>
        <taxon>Eukaryota</taxon>
        <taxon>Viridiplantae</taxon>
        <taxon>Streptophyta</taxon>
        <taxon>Embryophyta</taxon>
        <taxon>Tracheophyta</taxon>
        <taxon>Spermatophyta</taxon>
        <taxon>Magnoliopsida</taxon>
        <taxon>eudicotyledons</taxon>
        <taxon>Gunneridae</taxon>
        <taxon>Pentapetalae</taxon>
        <taxon>rosids</taxon>
        <taxon>fabids</taxon>
        <taxon>Malpighiales</taxon>
        <taxon>Salicaceae</taxon>
        <taxon>Flacourtieae</taxon>
        <taxon>Dovyalis</taxon>
    </lineage>
</organism>
<comment type="similarity">
    <text evidence="2">Belongs to the ABC transporter superfamily. ABCC family. Conjugate transporter (TC 3.A.1.208) subfamily.</text>
</comment>
<protein>
    <recommendedName>
        <fullName evidence="3">ABC-type xenobiotic transporter</fullName>
        <ecNumber evidence="3">7.6.2.2</ecNumber>
    </recommendedName>
</protein>
<dbReference type="GO" id="GO:0016020">
    <property type="term" value="C:membrane"/>
    <property type="evidence" value="ECO:0007669"/>
    <property type="project" value="UniProtKB-SubCell"/>
</dbReference>
<keyword evidence="7" id="KW-0067">ATP-binding</keyword>
<dbReference type="InterPro" id="IPR001810">
    <property type="entry name" value="F-box_dom"/>
</dbReference>